<dbReference type="InParanoid" id="A2FIE9"/>
<keyword evidence="6 9" id="KW-1133">Transmembrane helix</keyword>
<accession>A2FIE9</accession>
<keyword evidence="4 9" id="KW-0812">Transmembrane</keyword>
<feature type="transmembrane region" description="Helical" evidence="9">
    <location>
        <begin position="38"/>
        <end position="61"/>
    </location>
</feature>
<feature type="transmembrane region" description="Helical" evidence="9">
    <location>
        <begin position="222"/>
        <end position="239"/>
    </location>
</feature>
<evidence type="ECO:0000256" key="4">
    <source>
        <dbReference type="ARBA" id="ARBA00022692"/>
    </source>
</evidence>
<evidence type="ECO:0000256" key="1">
    <source>
        <dbReference type="ARBA" id="ARBA00004141"/>
    </source>
</evidence>
<dbReference type="eggNOG" id="KOG3058">
    <property type="taxonomic scope" value="Eukaryota"/>
</dbReference>
<evidence type="ECO:0000256" key="3">
    <source>
        <dbReference type="ARBA" id="ARBA00022679"/>
    </source>
</evidence>
<evidence type="ECO:0000313" key="11">
    <source>
        <dbReference type="EMBL" id="EAX95311.1"/>
    </source>
</evidence>
<reference evidence="11" key="2">
    <citation type="journal article" date="2007" name="Science">
        <title>Draft genome sequence of the sexually transmitted pathogen Trichomonas vaginalis.</title>
        <authorList>
            <person name="Carlton J.M."/>
            <person name="Hirt R.P."/>
            <person name="Silva J.C."/>
            <person name="Delcher A.L."/>
            <person name="Schatz M."/>
            <person name="Zhao Q."/>
            <person name="Wortman J.R."/>
            <person name="Bidwell S.L."/>
            <person name="Alsmark U.C.M."/>
            <person name="Besteiro S."/>
            <person name="Sicheritz-Ponten T."/>
            <person name="Noel C.J."/>
            <person name="Dacks J.B."/>
            <person name="Foster P.G."/>
            <person name="Simillion C."/>
            <person name="Van de Peer Y."/>
            <person name="Miranda-Saavedra D."/>
            <person name="Barton G.J."/>
            <person name="Westrop G.D."/>
            <person name="Mueller S."/>
            <person name="Dessi D."/>
            <person name="Fiori P.L."/>
            <person name="Ren Q."/>
            <person name="Paulsen I."/>
            <person name="Zhang H."/>
            <person name="Bastida-Corcuera F.D."/>
            <person name="Simoes-Barbosa A."/>
            <person name="Brown M.T."/>
            <person name="Hayes R.D."/>
            <person name="Mukherjee M."/>
            <person name="Okumura C.Y."/>
            <person name="Schneider R."/>
            <person name="Smith A.J."/>
            <person name="Vanacova S."/>
            <person name="Villalvazo M."/>
            <person name="Haas B.J."/>
            <person name="Pertea M."/>
            <person name="Feldblyum T.V."/>
            <person name="Utterback T.R."/>
            <person name="Shu C.L."/>
            <person name="Osoegawa K."/>
            <person name="de Jong P.J."/>
            <person name="Hrdy I."/>
            <person name="Horvathova L."/>
            <person name="Zubacova Z."/>
            <person name="Dolezal P."/>
            <person name="Malik S.B."/>
            <person name="Logsdon J.M. Jr."/>
            <person name="Henze K."/>
            <person name="Gupta A."/>
            <person name="Wang C.C."/>
            <person name="Dunne R.L."/>
            <person name="Upcroft J.A."/>
            <person name="Upcroft P."/>
            <person name="White O."/>
            <person name="Salzberg S.L."/>
            <person name="Tang P."/>
            <person name="Chiu C.-H."/>
            <person name="Lee Y.-S."/>
            <person name="Embley T.M."/>
            <person name="Coombs G.H."/>
            <person name="Mottram J.C."/>
            <person name="Tachezy J."/>
            <person name="Fraser-Liggett C.M."/>
            <person name="Johnson P.J."/>
        </authorList>
    </citation>
    <scope>NUCLEOTIDE SEQUENCE [LARGE SCALE GENOMIC DNA]</scope>
    <source>
        <strain evidence="11">G3</strain>
    </source>
</reference>
<dbReference type="GO" id="GO:0005886">
    <property type="term" value="C:plasma membrane"/>
    <property type="evidence" value="ECO:0000318"/>
    <property type="project" value="GO_Central"/>
</dbReference>
<keyword evidence="8 9" id="KW-0472">Membrane</keyword>
<proteinExistence type="inferred from homology"/>
<dbReference type="InterPro" id="IPR025749">
    <property type="entry name" value="Sphingomyelin_synth-like_dom"/>
</dbReference>
<dbReference type="Pfam" id="PF14360">
    <property type="entry name" value="PAP2_C"/>
    <property type="match status" value="1"/>
</dbReference>
<keyword evidence="7" id="KW-0443">Lipid metabolism</keyword>
<keyword evidence="5" id="KW-0746">Sphingolipid metabolism</keyword>
<keyword evidence="12" id="KW-1185">Reference proteome</keyword>
<dbReference type="VEuPathDB" id="TrichDB:TVAG_032140"/>
<dbReference type="PANTHER" id="PTHR21290">
    <property type="entry name" value="SPHINGOMYELIN SYNTHETASE"/>
    <property type="match status" value="1"/>
</dbReference>
<evidence type="ECO:0000259" key="10">
    <source>
        <dbReference type="Pfam" id="PF14360"/>
    </source>
</evidence>
<dbReference type="VEuPathDB" id="TrichDB:TVAGG3_0859630"/>
<dbReference type="GO" id="GO:0033188">
    <property type="term" value="F:sphingomyelin synthase activity"/>
    <property type="evidence" value="ECO:0000318"/>
    <property type="project" value="GO_Central"/>
</dbReference>
<keyword evidence="3" id="KW-0808">Transferase</keyword>
<feature type="transmembrane region" description="Helical" evidence="9">
    <location>
        <begin position="159"/>
        <end position="183"/>
    </location>
</feature>
<protein>
    <recommendedName>
        <fullName evidence="10">Sphingomyelin synthase-like domain-containing protein</fullName>
    </recommendedName>
</protein>
<dbReference type="OrthoDB" id="422827at2759"/>
<dbReference type="OMA" id="VWGRVIC"/>
<dbReference type="GO" id="GO:0047493">
    <property type="term" value="F:ceramide cholinephosphotransferase activity"/>
    <property type="evidence" value="ECO:0000318"/>
    <property type="project" value="GO_Central"/>
</dbReference>
<feature type="transmembrane region" description="Helical" evidence="9">
    <location>
        <begin position="118"/>
        <end position="137"/>
    </location>
</feature>
<dbReference type="STRING" id="5722.A2FIE9"/>
<evidence type="ECO:0000313" key="12">
    <source>
        <dbReference type="Proteomes" id="UP000001542"/>
    </source>
</evidence>
<feature type="transmembrane region" description="Helical" evidence="9">
    <location>
        <begin position="87"/>
        <end position="106"/>
    </location>
</feature>
<dbReference type="PANTHER" id="PTHR21290:SF25">
    <property type="entry name" value="SPHINGOMYELIN SYNTHASE-RELATED PROTEIN 1"/>
    <property type="match status" value="1"/>
</dbReference>
<organism evidence="11 12">
    <name type="scientific">Trichomonas vaginalis (strain ATCC PRA-98 / G3)</name>
    <dbReference type="NCBI Taxonomy" id="412133"/>
    <lineage>
        <taxon>Eukaryota</taxon>
        <taxon>Metamonada</taxon>
        <taxon>Parabasalia</taxon>
        <taxon>Trichomonadida</taxon>
        <taxon>Trichomonadidae</taxon>
        <taxon>Trichomonas</taxon>
    </lineage>
</organism>
<gene>
    <name evidence="11" type="ORF">TVAG_032140</name>
</gene>
<reference evidence="11" key="1">
    <citation type="submission" date="2006-10" db="EMBL/GenBank/DDBJ databases">
        <authorList>
            <person name="Amadeo P."/>
            <person name="Zhao Q."/>
            <person name="Wortman J."/>
            <person name="Fraser-Liggett C."/>
            <person name="Carlton J."/>
        </authorList>
    </citation>
    <scope>NUCLEOTIDE SEQUENCE</scope>
    <source>
        <strain evidence="11">G3</strain>
    </source>
</reference>
<dbReference type="Proteomes" id="UP000001542">
    <property type="component" value="Unassembled WGS sequence"/>
</dbReference>
<dbReference type="EMBL" id="DS113812">
    <property type="protein sequence ID" value="EAX95311.1"/>
    <property type="molecule type" value="Genomic_DNA"/>
</dbReference>
<dbReference type="KEGG" id="tva:4753073"/>
<feature type="transmembrane region" description="Helical" evidence="9">
    <location>
        <begin position="195"/>
        <end position="216"/>
    </location>
</feature>
<dbReference type="SMR" id="A2FIE9"/>
<dbReference type="GO" id="GO:0005789">
    <property type="term" value="C:endoplasmic reticulum membrane"/>
    <property type="evidence" value="ECO:0000318"/>
    <property type="project" value="GO_Central"/>
</dbReference>
<dbReference type="AlphaFoldDB" id="A2FIE9"/>
<comment type="subcellular location">
    <subcellularLocation>
        <location evidence="1">Membrane</location>
        <topology evidence="1">Multi-pass membrane protein</topology>
    </subcellularLocation>
</comment>
<dbReference type="InterPro" id="IPR045221">
    <property type="entry name" value="Sphingomyelin_synth-like"/>
</dbReference>
<comment type="similarity">
    <text evidence="2">Belongs to the sphingomyelin synthase family.</text>
</comment>
<evidence type="ECO:0000256" key="7">
    <source>
        <dbReference type="ARBA" id="ARBA00023098"/>
    </source>
</evidence>
<evidence type="ECO:0000256" key="6">
    <source>
        <dbReference type="ARBA" id="ARBA00022989"/>
    </source>
</evidence>
<name>A2FIE9_TRIV3</name>
<evidence type="ECO:0000256" key="8">
    <source>
        <dbReference type="ARBA" id="ARBA00023136"/>
    </source>
</evidence>
<evidence type="ECO:0000256" key="9">
    <source>
        <dbReference type="SAM" id="Phobius"/>
    </source>
</evidence>
<dbReference type="GO" id="GO:0000139">
    <property type="term" value="C:Golgi membrane"/>
    <property type="evidence" value="ECO:0000318"/>
    <property type="project" value="GO_Central"/>
</dbReference>
<dbReference type="RefSeq" id="XP_001308241.1">
    <property type="nucleotide sequence ID" value="XM_001308240.1"/>
</dbReference>
<evidence type="ECO:0000256" key="5">
    <source>
        <dbReference type="ARBA" id="ARBA00022919"/>
    </source>
</evidence>
<sequence length="275" mass="31461">MMLLPVVGAGVDEQNQPLQGDDERPLTRYEKLSKYSNIWKTLLTIGFLVIVHTFTGIALVITNAKRPAVELLPDAIQSAIPYVKLEIYINILMVLMIVSEVIFIIFNKKRWYIIRRTVAVYAILSLIRVFTMTVTFLPDPSPKCPREHDPNYKITFKNIITQLFGGLTCGDMIFSGHTMGFIFPGLIHHHFIGKIIGWIYLFVGVIGAFGLIVSRFHYTVDVLLSLVLSPLLYFAYNLCCENPTLANKLPCLLSKYFMFMEWSEMAKEEDNREKL</sequence>
<feature type="domain" description="Sphingomyelin synthase-like" evidence="10">
    <location>
        <begin position="168"/>
        <end position="237"/>
    </location>
</feature>
<evidence type="ECO:0000256" key="2">
    <source>
        <dbReference type="ARBA" id="ARBA00005441"/>
    </source>
</evidence>
<dbReference type="GO" id="GO:0046513">
    <property type="term" value="P:ceramide biosynthetic process"/>
    <property type="evidence" value="ECO:0000318"/>
    <property type="project" value="GO_Central"/>
</dbReference>